<evidence type="ECO:0000313" key="2">
    <source>
        <dbReference type="Proteomes" id="UP001165427"/>
    </source>
</evidence>
<keyword evidence="2" id="KW-1185">Reference proteome</keyword>
<proteinExistence type="predicted"/>
<accession>A0AA41UMT3</accession>
<protein>
    <submittedName>
        <fullName evidence="1">Uncharacterized protein</fullName>
    </submittedName>
</protein>
<sequence>MAVAQANRPDLPRRFSVEVSPALQMENVQQDAVVYHFDGERVTGAWTSVTQGAAQPGKGETRIEMRYQLTGTFRNGVLKAEQRSVMHAIAPAGYSKHPPGGPVVIGEYLGVIEGRLQPDGRIKAQLSTTLVRYRTLLEESGSGGAPTHRWVEQPVPKQTPKASEYWISLPTAGWFNTRYMQASRTENFRLRGTLERLDHYMNEASQNLLDGQFALARKQIGTIRTEVGDLGKMIRKKRLDTTVVFQGLPTDDAMLQRYEMQFMMDKWKALYTICNDALAEVQTQLADLRNILSVNVFKSILKNYINWSNSIPTDVVSGLAGYSTITGIADLPRGFLGWYEEGQKDAGILRDQFRTKRALETLEGFYEQQRREIIDERRKVAERLKALDKSPLMRMDRDLQKFFAKLRWADWQAEPKRGEALARLE</sequence>
<reference evidence="1" key="1">
    <citation type="submission" date="2022-04" db="EMBL/GenBank/DDBJ databases">
        <title>Desulfatitalea alkaliphila sp. nov., a novel anaerobic sulfate-reducing bacterium isolated from terrestrial mud volcano, Taman Peninsula, Russia.</title>
        <authorList>
            <person name="Khomyakova M.A."/>
            <person name="Merkel A.Y."/>
            <person name="Slobodkin A.I."/>
        </authorList>
    </citation>
    <scope>NUCLEOTIDE SEQUENCE</scope>
    <source>
        <strain evidence="1">M08but</strain>
    </source>
</reference>
<dbReference type="EMBL" id="JALJRB010000038">
    <property type="protein sequence ID" value="MCJ8502981.1"/>
    <property type="molecule type" value="Genomic_DNA"/>
</dbReference>
<dbReference type="Proteomes" id="UP001165427">
    <property type="component" value="Unassembled WGS sequence"/>
</dbReference>
<comment type="caution">
    <text evidence="1">The sequence shown here is derived from an EMBL/GenBank/DDBJ whole genome shotgun (WGS) entry which is preliminary data.</text>
</comment>
<dbReference type="AlphaFoldDB" id="A0AA41UMT3"/>
<gene>
    <name evidence="1" type="ORF">MRX98_20565</name>
</gene>
<dbReference type="RefSeq" id="WP_246914625.1">
    <property type="nucleotide sequence ID" value="NZ_JALJRB010000038.1"/>
</dbReference>
<evidence type="ECO:0000313" key="1">
    <source>
        <dbReference type="EMBL" id="MCJ8502981.1"/>
    </source>
</evidence>
<name>A0AA41UMT3_9BACT</name>
<organism evidence="1 2">
    <name type="scientific">Desulfatitalea alkaliphila</name>
    <dbReference type="NCBI Taxonomy" id="2929485"/>
    <lineage>
        <taxon>Bacteria</taxon>
        <taxon>Pseudomonadati</taxon>
        <taxon>Thermodesulfobacteriota</taxon>
        <taxon>Desulfobacteria</taxon>
        <taxon>Desulfobacterales</taxon>
        <taxon>Desulfosarcinaceae</taxon>
        <taxon>Desulfatitalea</taxon>
    </lineage>
</organism>